<accession>A0ABQ6NAK1</accession>
<evidence type="ECO:0000256" key="2">
    <source>
        <dbReference type="ARBA" id="ARBA00022840"/>
    </source>
</evidence>
<feature type="non-terminal residue" evidence="5">
    <location>
        <position position="826"/>
    </location>
</feature>
<proteinExistence type="predicted"/>
<keyword evidence="6" id="KW-1185">Reference proteome</keyword>
<reference evidence="5 6" key="1">
    <citation type="journal article" date="2023" name="Commun. Biol.">
        <title>Genome analysis of Parmales, the sister group of diatoms, reveals the evolutionary specialization of diatoms from phago-mixotrophs to photoautotrophs.</title>
        <authorList>
            <person name="Ban H."/>
            <person name="Sato S."/>
            <person name="Yoshikawa S."/>
            <person name="Yamada K."/>
            <person name="Nakamura Y."/>
            <person name="Ichinomiya M."/>
            <person name="Sato N."/>
            <person name="Blanc-Mathieu R."/>
            <person name="Endo H."/>
            <person name="Kuwata A."/>
            <person name="Ogata H."/>
        </authorList>
    </citation>
    <scope>NUCLEOTIDE SEQUENCE [LARGE SCALE GENOMIC DNA]</scope>
</reference>
<feature type="compositionally biased region" description="Gly residues" evidence="3">
    <location>
        <begin position="436"/>
        <end position="453"/>
    </location>
</feature>
<dbReference type="InterPro" id="IPR011009">
    <property type="entry name" value="Kinase-like_dom_sf"/>
</dbReference>
<dbReference type="Pfam" id="PF00069">
    <property type="entry name" value="Pkinase"/>
    <property type="match status" value="1"/>
</dbReference>
<evidence type="ECO:0000313" key="5">
    <source>
        <dbReference type="EMBL" id="GMI52172.1"/>
    </source>
</evidence>
<feature type="compositionally biased region" description="Basic residues" evidence="3">
    <location>
        <begin position="327"/>
        <end position="344"/>
    </location>
</feature>
<gene>
    <name evidence="5" type="ORF">TeGR_g453</name>
</gene>
<dbReference type="Proteomes" id="UP001165060">
    <property type="component" value="Unassembled WGS sequence"/>
</dbReference>
<feature type="compositionally biased region" description="Polar residues" evidence="3">
    <location>
        <begin position="386"/>
        <end position="395"/>
    </location>
</feature>
<dbReference type="SUPFAM" id="SSF56112">
    <property type="entry name" value="Protein kinase-like (PK-like)"/>
    <property type="match status" value="1"/>
</dbReference>
<dbReference type="PROSITE" id="PS00108">
    <property type="entry name" value="PROTEIN_KINASE_ST"/>
    <property type="match status" value="1"/>
</dbReference>
<evidence type="ECO:0000259" key="4">
    <source>
        <dbReference type="PROSITE" id="PS50011"/>
    </source>
</evidence>
<protein>
    <recommendedName>
        <fullName evidence="4">Protein kinase domain-containing protein</fullName>
    </recommendedName>
</protein>
<evidence type="ECO:0000256" key="3">
    <source>
        <dbReference type="SAM" id="MobiDB-lite"/>
    </source>
</evidence>
<sequence length="826" mass="86367">MVNNLREIQALRRLSPHPHIITLEEVLYDQPTGRLAPVFELMDANLYELIRGRRHYLNAQLVKSYMYQLLKALDHMHRKGIFHRDIKPENILIESTSDLGRGLKLADFGSCRGIYSKQPYTEYISTRWYRAPECLLTDGYYGPEMDLWGAGCVFFEITSLYPLFPGANEVDQINRIHKVLGTPPADVLAKFKQKGAAHVNFDFPPQTGIGIAQLIPHAGSESTDLLTKTLRYDYNERITSREAMRHPYFRDMRETEARRTKASEPMESARSRNAAADDQSQSTGRQAKELPSVGGGGGSSKKRQQQGHGYGQSGGHGHGHGGGGGHGGHHQSHGHGGHSHKQSHGHQSSNESALPPIGGVGGAGAGGGGQMLKPKGGSSKYGGPSVNHQVEQSALQRRLKKKGKSKYSDKNRNHMPGGGQGYGGGGSKYGGPSASGQGGGNSAMQVGGFGMQGGKPKQNAGKGYGNGSSSHDLAGAFSSPGAAVFVLGSPDSSLAWLDRPELSLPLFLSTFNLRAGKSRSMEGLAKIAGLDLSGELPAGTALPDGELYLSSGAVYRPPPRASPSAAAATAAALLSRSRTLSNGLLEPAYPLPAHLDPAGRRRSLQRLRLVAGTAGDVLNLRLPAAPAGGGECAYFELARDGVYLPSPREFRNGTVLLPPGGRLDVLLQCADVAVGDELSFGSAGLPAGDPAVLRASSSISPLCFPISLSTSSSKPSLPSSLGAVEPSASSESCAASVTVPERSSDCRASTLASNASFSPRAGAAALAFSARDSCDSLAYSPKSAEVGAARIMGSCASGGARLAARCSSSARGLAAVVPVVPNGAVV</sequence>
<dbReference type="Gene3D" id="2.60.40.420">
    <property type="entry name" value="Cupredoxins - blue copper proteins"/>
    <property type="match status" value="1"/>
</dbReference>
<dbReference type="PANTHER" id="PTHR24055">
    <property type="entry name" value="MITOGEN-ACTIVATED PROTEIN KINASE"/>
    <property type="match status" value="1"/>
</dbReference>
<dbReference type="Gene3D" id="3.30.200.20">
    <property type="entry name" value="Phosphorylase Kinase, domain 1"/>
    <property type="match status" value="1"/>
</dbReference>
<feature type="compositionally biased region" description="Basic and acidic residues" evidence="3">
    <location>
        <begin position="245"/>
        <end position="270"/>
    </location>
</feature>
<name>A0ABQ6NAK1_9STRA</name>
<dbReference type="InterPro" id="IPR008271">
    <property type="entry name" value="Ser/Thr_kinase_AS"/>
</dbReference>
<comment type="caution">
    <text evidence="5">The sequence shown here is derived from an EMBL/GenBank/DDBJ whole genome shotgun (WGS) entry which is preliminary data.</text>
</comment>
<organism evidence="5 6">
    <name type="scientific">Tetraparma gracilis</name>
    <dbReference type="NCBI Taxonomy" id="2962635"/>
    <lineage>
        <taxon>Eukaryota</taxon>
        <taxon>Sar</taxon>
        <taxon>Stramenopiles</taxon>
        <taxon>Ochrophyta</taxon>
        <taxon>Bolidophyceae</taxon>
        <taxon>Parmales</taxon>
        <taxon>Triparmaceae</taxon>
        <taxon>Tetraparma</taxon>
    </lineage>
</organism>
<feature type="region of interest" description="Disordered" evidence="3">
    <location>
        <begin position="245"/>
        <end position="467"/>
    </location>
</feature>
<dbReference type="Gene3D" id="1.10.510.10">
    <property type="entry name" value="Transferase(Phosphotransferase) domain 1"/>
    <property type="match status" value="1"/>
</dbReference>
<evidence type="ECO:0000256" key="1">
    <source>
        <dbReference type="ARBA" id="ARBA00022741"/>
    </source>
</evidence>
<dbReference type="InterPro" id="IPR050117">
    <property type="entry name" value="MAPK"/>
</dbReference>
<feature type="compositionally biased region" description="Low complexity" evidence="3">
    <location>
        <begin position="373"/>
        <end position="385"/>
    </location>
</feature>
<feature type="compositionally biased region" description="Gly residues" evidence="3">
    <location>
        <begin position="358"/>
        <end position="370"/>
    </location>
</feature>
<dbReference type="CDD" id="cd07831">
    <property type="entry name" value="STKc_MOK"/>
    <property type="match status" value="1"/>
</dbReference>
<dbReference type="InterPro" id="IPR008972">
    <property type="entry name" value="Cupredoxin"/>
</dbReference>
<dbReference type="EMBL" id="BRYB01006577">
    <property type="protein sequence ID" value="GMI52172.1"/>
    <property type="molecule type" value="Genomic_DNA"/>
</dbReference>
<dbReference type="InterPro" id="IPR000719">
    <property type="entry name" value="Prot_kinase_dom"/>
</dbReference>
<evidence type="ECO:0000313" key="6">
    <source>
        <dbReference type="Proteomes" id="UP001165060"/>
    </source>
</evidence>
<dbReference type="PROSITE" id="PS50011">
    <property type="entry name" value="PROTEIN_KINASE_DOM"/>
    <property type="match status" value="1"/>
</dbReference>
<feature type="compositionally biased region" description="Gly residues" evidence="3">
    <location>
        <begin position="416"/>
        <end position="429"/>
    </location>
</feature>
<dbReference type="SMART" id="SM00220">
    <property type="entry name" value="S_TKc"/>
    <property type="match status" value="1"/>
</dbReference>
<feature type="compositionally biased region" description="Gly residues" evidence="3">
    <location>
        <begin position="308"/>
        <end position="326"/>
    </location>
</feature>
<keyword evidence="2" id="KW-0067">ATP-binding</keyword>
<keyword evidence="1" id="KW-0547">Nucleotide-binding</keyword>
<feature type="domain" description="Protein kinase" evidence="4">
    <location>
        <begin position="1"/>
        <end position="249"/>
    </location>
</feature>